<sequence length="607" mass="65423">MNPKYALAMLWPTDIAALTASNSSSSSFLFDNQDQIFSVDDSQYLAVNSDILSSVSYSSDPAQGPVTYISGLLSSTTADELEDVIKSSLEQDDVFSEAFLQTILVSAGDEGDLDSSVVSYFSSLNATVIYGGEDGPSLCGNSTLTPCPMFGLADGDSLSLSKVFRFVEDYRPLAGKRIGVKDIYDLEGIQTTAGSLAYASLHSEADTTAPALQRIIDQGGVVVGKQKTAQFASPQSPWNWNDAFYPRNPRGDTFLTCSASSAGSACSIAAYDWLDFAIGTDTGKSIREPAAVAGIFGNRPSQGMIVMDNIVTNAFNTDTAGVFARDPVSWTKFAKAWYDPSLHQDTSINGLPALSVPDAQTFPKRLLYPVDHLPMQNPAADAILQKFLDDVTDAVGVTVDKINLTQTIEETLDRPLQGMLDDLTVLWTHDLITETAGPLIANYQPGFPPIDEPYRSFFRNAVADDSSYKSAMANRTRDAALWHKQVLFSTNSSCSESILLYDIGTGGLPSFREKDLNDSPGAASPVDPRGPKAVSTISSYFGDVDITVPIGQVTYQSNVTFQEEVMPVTVNMVAKRGCDFVLFNLINKLVSKGVLSSVNTGKQPFQE</sequence>
<gene>
    <name evidence="3" type="primary">AMI1-1</name>
    <name evidence="3" type="ORF">Forpi1262_v003633</name>
</gene>
<accession>A0A8J5QAY3</accession>
<reference evidence="3" key="1">
    <citation type="submission" date="2021-04" db="EMBL/GenBank/DDBJ databases">
        <title>First draft genome resource for Brassicaceae pathogens Fusarium oxysporum f. sp. raphani and Fusarium oxysporum f. sp. rapae.</title>
        <authorList>
            <person name="Asai S."/>
        </authorList>
    </citation>
    <scope>NUCLEOTIDE SEQUENCE</scope>
    <source>
        <strain evidence="3">Tf1262</strain>
    </source>
</reference>
<evidence type="ECO:0000313" key="4">
    <source>
        <dbReference type="Proteomes" id="UP000693942"/>
    </source>
</evidence>
<comment type="caution">
    <text evidence="3">The sequence shown here is derived from an EMBL/GenBank/DDBJ whole genome shotgun (WGS) entry which is preliminary data.</text>
</comment>
<feature type="domain" description="Amidase" evidence="1">
    <location>
        <begin position="171"/>
        <end position="327"/>
    </location>
</feature>
<dbReference type="InterPro" id="IPR058329">
    <property type="entry name" value="Arp1_N"/>
</dbReference>
<dbReference type="Pfam" id="PF01425">
    <property type="entry name" value="Amidase"/>
    <property type="match status" value="1"/>
</dbReference>
<dbReference type="Proteomes" id="UP000693942">
    <property type="component" value="Unassembled WGS sequence"/>
</dbReference>
<evidence type="ECO:0000259" key="2">
    <source>
        <dbReference type="Pfam" id="PF26053"/>
    </source>
</evidence>
<dbReference type="AlphaFoldDB" id="A0A8J5QAY3"/>
<proteinExistence type="predicted"/>
<evidence type="ECO:0000313" key="3">
    <source>
        <dbReference type="EMBL" id="KAG7435610.1"/>
    </source>
</evidence>
<organism evidence="3 4">
    <name type="scientific">Fusarium oxysporum f. sp. raphani</name>
    <dbReference type="NCBI Taxonomy" id="96318"/>
    <lineage>
        <taxon>Eukaryota</taxon>
        <taxon>Fungi</taxon>
        <taxon>Dikarya</taxon>
        <taxon>Ascomycota</taxon>
        <taxon>Pezizomycotina</taxon>
        <taxon>Sordariomycetes</taxon>
        <taxon>Hypocreomycetidae</taxon>
        <taxon>Hypocreales</taxon>
        <taxon>Nectriaceae</taxon>
        <taxon>Fusarium</taxon>
        <taxon>Fusarium oxysporum species complex</taxon>
    </lineage>
</organism>
<dbReference type="PANTHER" id="PTHR46310:SF7">
    <property type="entry name" value="AMIDASE 1"/>
    <property type="match status" value="1"/>
</dbReference>
<name>A0A8J5QAY3_FUSOX</name>
<dbReference type="EMBL" id="JAELUR010000002">
    <property type="protein sequence ID" value="KAG7435610.1"/>
    <property type="molecule type" value="Genomic_DNA"/>
</dbReference>
<dbReference type="InterPro" id="IPR023631">
    <property type="entry name" value="Amidase_dom"/>
</dbReference>
<dbReference type="PANTHER" id="PTHR46310">
    <property type="entry name" value="AMIDASE 1"/>
    <property type="match status" value="1"/>
</dbReference>
<evidence type="ECO:0000259" key="1">
    <source>
        <dbReference type="Pfam" id="PF01425"/>
    </source>
</evidence>
<feature type="domain" description="Scytalone dehydratase-like protein Arp1 N-terminal" evidence="2">
    <location>
        <begin position="62"/>
        <end position="131"/>
    </location>
</feature>
<dbReference type="Pfam" id="PF26053">
    <property type="entry name" value="DUF8016"/>
    <property type="match status" value="1"/>
</dbReference>
<protein>
    <submittedName>
        <fullName evidence="3">Amidase 1</fullName>
    </submittedName>
</protein>